<accession>A0ABP9DGB5</accession>
<dbReference type="Proteomes" id="UP001500298">
    <property type="component" value="Unassembled WGS sequence"/>
</dbReference>
<protein>
    <recommendedName>
        <fullName evidence="1">DNA mimic protein DMP19 C-terminal domain-containing protein</fullName>
    </recommendedName>
</protein>
<proteinExistence type="predicted"/>
<dbReference type="Gene3D" id="1.20.1420.60">
    <property type="match status" value="1"/>
</dbReference>
<dbReference type="InterPro" id="IPR025402">
    <property type="entry name" value="DMP19_C"/>
</dbReference>
<dbReference type="EMBL" id="BAABJX010000043">
    <property type="protein sequence ID" value="GAA4841729.1"/>
    <property type="molecule type" value="Genomic_DNA"/>
</dbReference>
<organism evidence="2 3">
    <name type="scientific">Algivirga pacifica</name>
    <dbReference type="NCBI Taxonomy" id="1162670"/>
    <lineage>
        <taxon>Bacteria</taxon>
        <taxon>Pseudomonadati</taxon>
        <taxon>Bacteroidota</taxon>
        <taxon>Cytophagia</taxon>
        <taxon>Cytophagales</taxon>
        <taxon>Flammeovirgaceae</taxon>
        <taxon>Algivirga</taxon>
    </lineage>
</organism>
<feature type="domain" description="DNA mimic protein DMP19 C-terminal" evidence="1">
    <location>
        <begin position="23"/>
        <end position="129"/>
    </location>
</feature>
<evidence type="ECO:0000313" key="2">
    <source>
        <dbReference type="EMBL" id="GAA4841729.1"/>
    </source>
</evidence>
<sequence>MTREEAQAAWEKIVELGFSDYNQLSREERVWFNIEPLTIDGLWDHYINHGADKNSDTIEDLEYLGFHSIAEQLQEFNKKFFPKGVPQDRDERQEQLDAFSEDELENYIDVMDDKFWDLSDDLDNVLLKHINNTGIGN</sequence>
<gene>
    <name evidence="2" type="ORF">GCM10023331_28370</name>
</gene>
<evidence type="ECO:0000259" key="1">
    <source>
        <dbReference type="Pfam" id="PF14300"/>
    </source>
</evidence>
<keyword evidence="3" id="KW-1185">Reference proteome</keyword>
<comment type="caution">
    <text evidence="2">The sequence shown here is derived from an EMBL/GenBank/DDBJ whole genome shotgun (WGS) entry which is preliminary data.</text>
</comment>
<dbReference type="Pfam" id="PF14300">
    <property type="entry name" value="DMP19"/>
    <property type="match status" value="1"/>
</dbReference>
<dbReference type="RefSeq" id="WP_345372900.1">
    <property type="nucleotide sequence ID" value="NZ_BAABJX010000043.1"/>
</dbReference>
<evidence type="ECO:0000313" key="3">
    <source>
        <dbReference type="Proteomes" id="UP001500298"/>
    </source>
</evidence>
<reference evidence="3" key="1">
    <citation type="journal article" date="2019" name="Int. J. Syst. Evol. Microbiol.">
        <title>The Global Catalogue of Microorganisms (GCM) 10K type strain sequencing project: providing services to taxonomists for standard genome sequencing and annotation.</title>
        <authorList>
            <consortium name="The Broad Institute Genomics Platform"/>
            <consortium name="The Broad Institute Genome Sequencing Center for Infectious Disease"/>
            <person name="Wu L."/>
            <person name="Ma J."/>
        </authorList>
    </citation>
    <scope>NUCLEOTIDE SEQUENCE [LARGE SCALE GENOMIC DNA]</scope>
    <source>
        <strain evidence="3">JCM 18326</strain>
    </source>
</reference>
<name>A0ABP9DGB5_9BACT</name>